<keyword evidence="4" id="KW-1185">Reference proteome</keyword>
<feature type="domain" description="Fatty acid desaturase" evidence="2">
    <location>
        <begin position="49"/>
        <end position="256"/>
    </location>
</feature>
<organism evidence="3 4">
    <name type="scientific">Stenotrophobium rhamnosiphilum</name>
    <dbReference type="NCBI Taxonomy" id="2029166"/>
    <lineage>
        <taxon>Bacteria</taxon>
        <taxon>Pseudomonadati</taxon>
        <taxon>Pseudomonadota</taxon>
        <taxon>Gammaproteobacteria</taxon>
        <taxon>Nevskiales</taxon>
        <taxon>Nevskiaceae</taxon>
        <taxon>Stenotrophobium</taxon>
    </lineage>
</organism>
<evidence type="ECO:0000313" key="4">
    <source>
        <dbReference type="Proteomes" id="UP000244248"/>
    </source>
</evidence>
<evidence type="ECO:0000259" key="2">
    <source>
        <dbReference type="Pfam" id="PF00487"/>
    </source>
</evidence>
<dbReference type="RefSeq" id="WP_107938818.1">
    <property type="nucleotide sequence ID" value="NZ_QANS01000001.1"/>
</dbReference>
<dbReference type="Proteomes" id="UP000244248">
    <property type="component" value="Unassembled WGS sequence"/>
</dbReference>
<dbReference type="InterPro" id="IPR005804">
    <property type="entry name" value="FA_desaturase_dom"/>
</dbReference>
<dbReference type="AlphaFoldDB" id="A0A2T5MKK6"/>
<dbReference type="EMBL" id="QANS01000001">
    <property type="protein sequence ID" value="PTU33111.1"/>
    <property type="molecule type" value="Genomic_DNA"/>
</dbReference>
<feature type="transmembrane region" description="Helical" evidence="1">
    <location>
        <begin position="83"/>
        <end position="104"/>
    </location>
</feature>
<reference evidence="3 4" key="1">
    <citation type="submission" date="2018-04" db="EMBL/GenBank/DDBJ databases">
        <title>Novel species isolated from glacier.</title>
        <authorList>
            <person name="Liu Q."/>
            <person name="Xin Y.-H."/>
        </authorList>
    </citation>
    <scope>NUCLEOTIDE SEQUENCE [LARGE SCALE GENOMIC DNA]</scope>
    <source>
        <strain evidence="3 4">GT1R17</strain>
    </source>
</reference>
<feature type="transmembrane region" description="Helical" evidence="1">
    <location>
        <begin position="180"/>
        <end position="200"/>
    </location>
</feature>
<keyword evidence="1" id="KW-1133">Transmembrane helix</keyword>
<comment type="caution">
    <text evidence="3">The sequence shown here is derived from an EMBL/GenBank/DDBJ whole genome shotgun (WGS) entry which is preliminary data.</text>
</comment>
<protein>
    <submittedName>
        <fullName evidence="3">Fatty acid desaturase</fullName>
    </submittedName>
</protein>
<dbReference type="GO" id="GO:0006629">
    <property type="term" value="P:lipid metabolic process"/>
    <property type="evidence" value="ECO:0007669"/>
    <property type="project" value="InterPro"/>
</dbReference>
<dbReference type="OrthoDB" id="9800167at2"/>
<evidence type="ECO:0000256" key="1">
    <source>
        <dbReference type="SAM" id="Phobius"/>
    </source>
</evidence>
<accession>A0A2T5MKK6</accession>
<feature type="transmembrane region" description="Helical" evidence="1">
    <location>
        <begin position="153"/>
        <end position="173"/>
    </location>
</feature>
<name>A0A2T5MKK6_9GAMM</name>
<evidence type="ECO:0000313" key="3">
    <source>
        <dbReference type="EMBL" id="PTU33111.1"/>
    </source>
</evidence>
<gene>
    <name evidence="3" type="ORF">CJD38_03120</name>
</gene>
<keyword evidence="1" id="KW-0472">Membrane</keyword>
<feature type="transmembrane region" description="Helical" evidence="1">
    <location>
        <begin position="47"/>
        <end position="63"/>
    </location>
</feature>
<proteinExistence type="predicted"/>
<keyword evidence="1" id="KW-0812">Transmembrane</keyword>
<sequence length="263" mass="30515">MSELRDERLKSIGWKDLRYLTKFEVAYELTLSAPWLAASWFAAAHEYYLLALGASFMFFLTGLRQVHNAYHYALGLSRSATEWVMFALSVFMLGSMHAVQFIHLRHHRYCMTENDVEAMSARMPWWKAILIGPLFPLHIHSKALEIADARYRRWIWAELLANVVFILIAFFALEAQWLKYHVTAMLAGQCLTAFFAVWTVHHDCHSETAFARTIRHKLKALITYNMFYHVEHHLFPAVPTCKLPVLARRLDAVAPDLASNKVF</sequence>
<dbReference type="Pfam" id="PF00487">
    <property type="entry name" value="FA_desaturase"/>
    <property type="match status" value="1"/>
</dbReference>